<organism evidence="3 4">
    <name type="scientific">Corynebacterium choanae</name>
    <dbReference type="NCBI Taxonomy" id="1862358"/>
    <lineage>
        <taxon>Bacteria</taxon>
        <taxon>Bacillati</taxon>
        <taxon>Actinomycetota</taxon>
        <taxon>Actinomycetes</taxon>
        <taxon>Mycobacteriales</taxon>
        <taxon>Corynebacteriaceae</taxon>
        <taxon>Corynebacterium</taxon>
    </lineage>
</organism>
<evidence type="ECO:0008006" key="5">
    <source>
        <dbReference type="Google" id="ProtNLM"/>
    </source>
</evidence>
<gene>
    <name evidence="3" type="ORF">CCHOA_06550</name>
</gene>
<dbReference type="RefSeq" id="WP_245992087.1">
    <property type="nucleotide sequence ID" value="NZ_CP033896.1"/>
</dbReference>
<dbReference type="EMBL" id="CP033896">
    <property type="protein sequence ID" value="AZA13709.1"/>
    <property type="molecule type" value="Genomic_DNA"/>
</dbReference>
<evidence type="ECO:0000256" key="2">
    <source>
        <dbReference type="SAM" id="Phobius"/>
    </source>
</evidence>
<keyword evidence="2" id="KW-0472">Membrane</keyword>
<dbReference type="Proteomes" id="UP000269019">
    <property type="component" value="Chromosome"/>
</dbReference>
<evidence type="ECO:0000256" key="1">
    <source>
        <dbReference type="SAM" id="MobiDB-lite"/>
    </source>
</evidence>
<dbReference type="KEGG" id="ccho:CCHOA_06550"/>
<accession>A0A3G6J761</accession>
<name>A0A3G6J761_9CORY</name>
<keyword evidence="2" id="KW-1133">Transmembrane helix</keyword>
<sequence length="177" mass="19232">MIDPWVAGIVGVLCLVAMWSYFTAQRLNRLHIRTDAARQQLLAALDQRSLVFAAITDTLPPAATLRVDVNPKIALEQRAEAEAALSFRINAHPRREDPALQCAMTRVELAIRFYNDAVTATRALRLRPLVRLLHLGGTAALPSYFDPAGLTTAIPSHTTPAIGDASAPHGDSQSDKC</sequence>
<dbReference type="AlphaFoldDB" id="A0A3G6J761"/>
<protein>
    <recommendedName>
        <fullName evidence="5">LemA family protein</fullName>
    </recommendedName>
</protein>
<evidence type="ECO:0000313" key="3">
    <source>
        <dbReference type="EMBL" id="AZA13709.1"/>
    </source>
</evidence>
<reference evidence="3 4" key="1">
    <citation type="submission" date="2018-11" db="EMBL/GenBank/DDBJ databases">
        <authorList>
            <person name="Kleinhagauer T."/>
            <person name="Glaeser S.P."/>
            <person name="Spergser J."/>
            <person name="Ruckert C."/>
            <person name="Kaempfer P."/>
            <person name="Busse H.-J."/>
        </authorList>
    </citation>
    <scope>NUCLEOTIDE SEQUENCE [LARGE SCALE GENOMIC DNA]</scope>
    <source>
        <strain evidence="3 4">200CH</strain>
    </source>
</reference>
<keyword evidence="4" id="KW-1185">Reference proteome</keyword>
<feature type="region of interest" description="Disordered" evidence="1">
    <location>
        <begin position="157"/>
        <end position="177"/>
    </location>
</feature>
<keyword evidence="2" id="KW-0812">Transmembrane</keyword>
<feature type="transmembrane region" description="Helical" evidence="2">
    <location>
        <begin position="6"/>
        <end position="24"/>
    </location>
</feature>
<evidence type="ECO:0000313" key="4">
    <source>
        <dbReference type="Proteomes" id="UP000269019"/>
    </source>
</evidence>
<proteinExistence type="predicted"/>